<protein>
    <submittedName>
        <fullName evidence="2">Uncharacterized protein</fullName>
    </submittedName>
</protein>
<gene>
    <name evidence="2" type="ORF">PVL29_018993</name>
</gene>
<keyword evidence="1" id="KW-1133">Transmembrane helix</keyword>
<feature type="transmembrane region" description="Helical" evidence="1">
    <location>
        <begin position="6"/>
        <end position="23"/>
    </location>
</feature>
<sequence length="69" mass="7590">MADWAPVLVGVVLFVLLSPGLLFQLPGHYRHVDFGGMKTNGKSIAVHTLIFFAIFAILIMALHLHIYTG</sequence>
<dbReference type="PANTHER" id="PTHR33128:SF6">
    <property type="entry name" value="TRANSMEMBRANE PROTEIN"/>
    <property type="match status" value="1"/>
</dbReference>
<dbReference type="Proteomes" id="UP001168098">
    <property type="component" value="Unassembled WGS sequence"/>
</dbReference>
<evidence type="ECO:0000256" key="1">
    <source>
        <dbReference type="SAM" id="Phobius"/>
    </source>
</evidence>
<accession>A0AA39DGK8</accession>
<keyword evidence="1" id="KW-0812">Transmembrane</keyword>
<dbReference type="Pfam" id="PF11820">
    <property type="entry name" value="DUF3339"/>
    <property type="match status" value="1"/>
</dbReference>
<feature type="transmembrane region" description="Helical" evidence="1">
    <location>
        <begin position="44"/>
        <end position="66"/>
    </location>
</feature>
<name>A0AA39DGK8_VITRO</name>
<evidence type="ECO:0000313" key="2">
    <source>
        <dbReference type="EMBL" id="KAJ9683229.1"/>
    </source>
</evidence>
<dbReference type="EMBL" id="JARBHA010000014">
    <property type="protein sequence ID" value="KAJ9683229.1"/>
    <property type="molecule type" value="Genomic_DNA"/>
</dbReference>
<keyword evidence="1" id="KW-0472">Membrane</keyword>
<dbReference type="AlphaFoldDB" id="A0AA39DGK8"/>
<dbReference type="PANTHER" id="PTHR33128">
    <property type="entry name" value="OS05G0103400 PROTEIN"/>
    <property type="match status" value="1"/>
</dbReference>
<reference evidence="2 3" key="1">
    <citation type="journal article" date="2023" name="BMC Biotechnol.">
        <title>Vitis rotundifolia cv Carlos genome sequencing.</title>
        <authorList>
            <person name="Huff M."/>
            <person name="Hulse-Kemp A."/>
            <person name="Scheffler B."/>
            <person name="Youngblood R."/>
            <person name="Simpson S."/>
            <person name="Babiker E."/>
            <person name="Staton M."/>
        </authorList>
    </citation>
    <scope>NUCLEOTIDE SEQUENCE [LARGE SCALE GENOMIC DNA]</scope>
    <source>
        <tissue evidence="2">Leaf</tissue>
    </source>
</reference>
<comment type="caution">
    <text evidence="2">The sequence shown here is derived from an EMBL/GenBank/DDBJ whole genome shotgun (WGS) entry which is preliminary data.</text>
</comment>
<dbReference type="InterPro" id="IPR021775">
    <property type="entry name" value="DUF3339"/>
</dbReference>
<proteinExistence type="predicted"/>
<keyword evidence="3" id="KW-1185">Reference proteome</keyword>
<organism evidence="2 3">
    <name type="scientific">Vitis rotundifolia</name>
    <name type="common">Muscadine grape</name>
    <dbReference type="NCBI Taxonomy" id="103349"/>
    <lineage>
        <taxon>Eukaryota</taxon>
        <taxon>Viridiplantae</taxon>
        <taxon>Streptophyta</taxon>
        <taxon>Embryophyta</taxon>
        <taxon>Tracheophyta</taxon>
        <taxon>Spermatophyta</taxon>
        <taxon>Magnoliopsida</taxon>
        <taxon>eudicotyledons</taxon>
        <taxon>Gunneridae</taxon>
        <taxon>Pentapetalae</taxon>
        <taxon>rosids</taxon>
        <taxon>Vitales</taxon>
        <taxon>Vitaceae</taxon>
        <taxon>Viteae</taxon>
        <taxon>Vitis</taxon>
    </lineage>
</organism>
<evidence type="ECO:0000313" key="3">
    <source>
        <dbReference type="Proteomes" id="UP001168098"/>
    </source>
</evidence>